<dbReference type="PANTHER" id="PTHR43777">
    <property type="entry name" value="MOLYBDENUM COFACTOR CYTIDYLYLTRANSFERASE"/>
    <property type="match status" value="1"/>
</dbReference>
<feature type="domain" description="MobA-like NTP transferase" evidence="2">
    <location>
        <begin position="11"/>
        <end position="176"/>
    </location>
</feature>
<dbReference type="AlphaFoldDB" id="B0T224"/>
<name>B0T224_CAUSK</name>
<dbReference type="STRING" id="366602.Caul_0055"/>
<accession>B0T224</accession>
<reference evidence="3" key="1">
    <citation type="submission" date="2008-01" db="EMBL/GenBank/DDBJ databases">
        <title>Complete sequence of chromosome of Caulobacter sp. K31.</title>
        <authorList>
            <consortium name="US DOE Joint Genome Institute"/>
            <person name="Copeland A."/>
            <person name="Lucas S."/>
            <person name="Lapidus A."/>
            <person name="Barry K."/>
            <person name="Glavina del Rio T."/>
            <person name="Dalin E."/>
            <person name="Tice H."/>
            <person name="Pitluck S."/>
            <person name="Bruce D."/>
            <person name="Goodwin L."/>
            <person name="Thompson L.S."/>
            <person name="Brettin T."/>
            <person name="Detter J.C."/>
            <person name="Han C."/>
            <person name="Schmutz J."/>
            <person name="Larimer F."/>
            <person name="Land M."/>
            <person name="Hauser L."/>
            <person name="Kyrpides N."/>
            <person name="Kim E."/>
            <person name="Stephens C."/>
            <person name="Richardson P."/>
        </authorList>
    </citation>
    <scope>NUCLEOTIDE SEQUENCE [LARGE SCALE GENOMIC DNA]</scope>
    <source>
        <strain evidence="3">K31</strain>
    </source>
</reference>
<dbReference type="GO" id="GO:0016779">
    <property type="term" value="F:nucleotidyltransferase activity"/>
    <property type="evidence" value="ECO:0007669"/>
    <property type="project" value="UniProtKB-ARBA"/>
</dbReference>
<organism evidence="3">
    <name type="scientific">Caulobacter sp. (strain K31)</name>
    <dbReference type="NCBI Taxonomy" id="366602"/>
    <lineage>
        <taxon>Bacteria</taxon>
        <taxon>Pseudomonadati</taxon>
        <taxon>Pseudomonadota</taxon>
        <taxon>Alphaproteobacteria</taxon>
        <taxon>Caulobacterales</taxon>
        <taxon>Caulobacteraceae</taxon>
        <taxon>Caulobacter</taxon>
    </lineage>
</organism>
<proteinExistence type="predicted"/>
<evidence type="ECO:0000313" key="3">
    <source>
        <dbReference type="EMBL" id="ABZ69193.1"/>
    </source>
</evidence>
<dbReference type="InterPro" id="IPR029044">
    <property type="entry name" value="Nucleotide-diphossugar_trans"/>
</dbReference>
<dbReference type="OrthoDB" id="9779263at2"/>
<sequence>MAGSETRIWTAIVLAAGAGRRFGGRKLLATFERRPLIAGALDSAFAAPARRVILITDGDADLARVAQDHARALGREACLDVVAATDAAEGMGASLRTAIAALPADTDGAFVFLGDMPRIPPGLAQTLAEAMRPGVDLAAACFEGRRGHPVLFGRACFPTLLALGGDVGAREVLAKAGERLALVDSPDAGVLFDVDRREDLA</sequence>
<dbReference type="Gene3D" id="3.90.550.10">
    <property type="entry name" value="Spore Coat Polysaccharide Biosynthesis Protein SpsA, Chain A"/>
    <property type="match status" value="1"/>
</dbReference>
<gene>
    <name evidence="3" type="ordered locus">Caul_0055</name>
</gene>
<dbReference type="HOGENOM" id="CLU_061980_4_1_5"/>
<dbReference type="CDD" id="cd04182">
    <property type="entry name" value="GT_2_like_f"/>
    <property type="match status" value="1"/>
</dbReference>
<dbReference type="Pfam" id="PF12804">
    <property type="entry name" value="NTP_transf_3"/>
    <property type="match status" value="1"/>
</dbReference>
<dbReference type="PANTHER" id="PTHR43777:SF1">
    <property type="entry name" value="MOLYBDENUM COFACTOR CYTIDYLYLTRANSFERASE"/>
    <property type="match status" value="1"/>
</dbReference>
<dbReference type="eggNOG" id="COG2068">
    <property type="taxonomic scope" value="Bacteria"/>
</dbReference>
<evidence type="ECO:0000259" key="2">
    <source>
        <dbReference type="Pfam" id="PF12804"/>
    </source>
</evidence>
<dbReference type="SUPFAM" id="SSF53448">
    <property type="entry name" value="Nucleotide-diphospho-sugar transferases"/>
    <property type="match status" value="1"/>
</dbReference>
<dbReference type="EMBL" id="CP000927">
    <property type="protein sequence ID" value="ABZ69193.1"/>
    <property type="molecule type" value="Genomic_DNA"/>
</dbReference>
<protein>
    <recommendedName>
        <fullName evidence="2">MobA-like NTP transferase domain-containing protein</fullName>
    </recommendedName>
</protein>
<keyword evidence="1" id="KW-0460">Magnesium</keyword>
<dbReference type="InterPro" id="IPR025877">
    <property type="entry name" value="MobA-like_NTP_Trfase"/>
</dbReference>
<dbReference type="KEGG" id="cak:Caul_0055"/>
<evidence type="ECO:0000256" key="1">
    <source>
        <dbReference type="ARBA" id="ARBA00022842"/>
    </source>
</evidence>